<dbReference type="PATRIC" id="fig|670052.7.peg.2030"/>
<dbReference type="Pfam" id="PF13193">
    <property type="entry name" value="AMP-binding_C"/>
    <property type="match status" value="1"/>
</dbReference>
<dbReference type="AlphaFoldDB" id="A0A1B1BKJ9"/>
<evidence type="ECO:0000259" key="3">
    <source>
        <dbReference type="Pfam" id="PF00501"/>
    </source>
</evidence>
<dbReference type="Gene3D" id="3.40.50.12780">
    <property type="entry name" value="N-terminal domain of ligase-like"/>
    <property type="match status" value="1"/>
</dbReference>
<sequence length="478" mass="50200">MPMLSAVQHWAETNPQQLAVQIGDDRLSYVELRDAVLQRFGGTPPGTDRPNGPTVIGQPNGLEFVVRFLAGVAGSGSVAVLDPGWPAEQRADVLARLSGLKSTNVVPETMTDGPADSTFLYGFTSGTTAVPKAFRRTRRSWQQSFPRSAGVLGLTRHDSTLAPGPLSASLNLYALAESLHVGATFHTLPGFDVAAALERIENHGITRLVAVPAVLRLLAQRGLASDRLCRGITGIVSGGAKLDLDTTVLLQRWAPAATVSAYYGAAELGFVSATVLAPGQPPEPTGTAVGLPFPGVRIRIVDDQDAVVEPGVAGTIQVSSDLVCDGYLWGDDGAAFQRLGTWCTVGDHGFLDGAGVLHHLGRSHDMILSAGSNVYPQEVEAALQAVPGVRAAVVTGLPDSTRGRRVVAAVLGDTDLVAGTDLDAVSLRAACGAALVAPKRPHAYYRLSELPLTPAGKVSRSMLGRWIEQGDSRVVRLR</sequence>
<dbReference type="GO" id="GO:0031956">
    <property type="term" value="F:medium-chain fatty acid-CoA ligase activity"/>
    <property type="evidence" value="ECO:0007669"/>
    <property type="project" value="TreeGrafter"/>
</dbReference>
<dbReference type="SUPFAM" id="SSF56801">
    <property type="entry name" value="Acetyl-CoA synthetase-like"/>
    <property type="match status" value="1"/>
</dbReference>
<dbReference type="RefSeq" id="WP_066595919.1">
    <property type="nucleotide sequence ID" value="NZ_CP016282.1"/>
</dbReference>
<gene>
    <name evidence="5" type="ORF">PA27867_1970</name>
</gene>
<accession>A0A1B1BKJ9</accession>
<evidence type="ECO:0000313" key="6">
    <source>
        <dbReference type="Proteomes" id="UP000092582"/>
    </source>
</evidence>
<dbReference type="Gene3D" id="3.30.300.30">
    <property type="match status" value="1"/>
</dbReference>
<organism evidence="5 6">
    <name type="scientific">Cryobacterium arcticum</name>
    <dbReference type="NCBI Taxonomy" id="670052"/>
    <lineage>
        <taxon>Bacteria</taxon>
        <taxon>Bacillati</taxon>
        <taxon>Actinomycetota</taxon>
        <taxon>Actinomycetes</taxon>
        <taxon>Micrococcales</taxon>
        <taxon>Microbacteriaceae</taxon>
        <taxon>Cryobacterium</taxon>
    </lineage>
</organism>
<feature type="domain" description="AMP-dependent synthetase/ligase" evidence="3">
    <location>
        <begin position="111"/>
        <end position="328"/>
    </location>
</feature>
<dbReference type="EMBL" id="CP016282">
    <property type="protein sequence ID" value="ANP72923.1"/>
    <property type="molecule type" value="Genomic_DNA"/>
</dbReference>
<evidence type="ECO:0000256" key="2">
    <source>
        <dbReference type="ARBA" id="ARBA00022598"/>
    </source>
</evidence>
<dbReference type="Proteomes" id="UP000092582">
    <property type="component" value="Chromosome 1"/>
</dbReference>
<evidence type="ECO:0000259" key="4">
    <source>
        <dbReference type="Pfam" id="PF13193"/>
    </source>
</evidence>
<keyword evidence="6" id="KW-1185">Reference proteome</keyword>
<comment type="similarity">
    <text evidence="1">Belongs to the ATP-dependent AMP-binding enzyme family.</text>
</comment>
<dbReference type="PANTHER" id="PTHR43201">
    <property type="entry name" value="ACYL-COA SYNTHETASE"/>
    <property type="match status" value="1"/>
</dbReference>
<dbReference type="Pfam" id="PF00501">
    <property type="entry name" value="AMP-binding"/>
    <property type="match status" value="1"/>
</dbReference>
<dbReference type="InterPro" id="IPR045851">
    <property type="entry name" value="AMP-bd_C_sf"/>
</dbReference>
<keyword evidence="2" id="KW-0436">Ligase</keyword>
<proteinExistence type="inferred from homology"/>
<dbReference type="InterPro" id="IPR000873">
    <property type="entry name" value="AMP-dep_synth/lig_dom"/>
</dbReference>
<name>A0A1B1BKJ9_9MICO</name>
<dbReference type="STRING" id="670052.PA27867_1970"/>
<dbReference type="PANTHER" id="PTHR43201:SF5">
    <property type="entry name" value="MEDIUM-CHAIN ACYL-COA LIGASE ACSF2, MITOCHONDRIAL"/>
    <property type="match status" value="1"/>
</dbReference>
<evidence type="ECO:0000256" key="1">
    <source>
        <dbReference type="ARBA" id="ARBA00006432"/>
    </source>
</evidence>
<evidence type="ECO:0000313" key="5">
    <source>
        <dbReference type="EMBL" id="ANP72923.1"/>
    </source>
</evidence>
<dbReference type="OrthoDB" id="5240965at2"/>
<dbReference type="InterPro" id="IPR042099">
    <property type="entry name" value="ANL_N_sf"/>
</dbReference>
<dbReference type="InterPro" id="IPR025110">
    <property type="entry name" value="AMP-bd_C"/>
</dbReference>
<feature type="domain" description="AMP-binding enzyme C-terminal" evidence="4">
    <location>
        <begin position="378"/>
        <end position="457"/>
    </location>
</feature>
<reference evidence="5 6" key="1">
    <citation type="submission" date="2016-06" db="EMBL/GenBank/DDBJ databases">
        <title>Genome sequencing of Cryobacterium arcticum PAMC 27867.</title>
        <authorList>
            <person name="Lee J."/>
            <person name="Kim O.-S."/>
        </authorList>
    </citation>
    <scope>NUCLEOTIDE SEQUENCE [LARGE SCALE GENOMIC DNA]</scope>
    <source>
        <strain evidence="5 6">PAMC 27867</strain>
    </source>
</reference>
<protein>
    <submittedName>
        <fullName evidence="5">AMP-dependent synthetase</fullName>
    </submittedName>
</protein>
<dbReference type="GO" id="GO:0006631">
    <property type="term" value="P:fatty acid metabolic process"/>
    <property type="evidence" value="ECO:0007669"/>
    <property type="project" value="TreeGrafter"/>
</dbReference>
<dbReference type="KEGG" id="cart:PA27867_1970"/>